<organism evidence="2">
    <name type="scientific">Myoviridae sp. ctRci5</name>
    <dbReference type="NCBI Taxonomy" id="2825105"/>
    <lineage>
        <taxon>Viruses</taxon>
        <taxon>Duplodnaviria</taxon>
        <taxon>Heunggongvirae</taxon>
        <taxon>Uroviricota</taxon>
        <taxon>Caudoviricetes</taxon>
    </lineage>
</organism>
<feature type="domain" description="KilA-N" evidence="1">
    <location>
        <begin position="6"/>
        <end position="114"/>
    </location>
</feature>
<name>A0A8S5V6M5_9CAUD</name>
<protein>
    <submittedName>
        <fullName evidence="2">KilAC domain protein</fullName>
    </submittedName>
</protein>
<dbReference type="PROSITE" id="PS51301">
    <property type="entry name" value="KILA_N"/>
    <property type="match status" value="1"/>
</dbReference>
<dbReference type="Pfam" id="PF04383">
    <property type="entry name" value="KilA-N"/>
    <property type="match status" value="1"/>
</dbReference>
<evidence type="ECO:0000313" key="2">
    <source>
        <dbReference type="EMBL" id="DAG02283.1"/>
    </source>
</evidence>
<dbReference type="GO" id="GO:0003677">
    <property type="term" value="F:DNA binding"/>
    <property type="evidence" value="ECO:0007669"/>
    <property type="project" value="InterPro"/>
</dbReference>
<dbReference type="InterPro" id="IPR005039">
    <property type="entry name" value="Ant_C"/>
</dbReference>
<dbReference type="Pfam" id="PF03374">
    <property type="entry name" value="ANT"/>
    <property type="match status" value="1"/>
</dbReference>
<dbReference type="EMBL" id="BK016208">
    <property type="protein sequence ID" value="DAG02283.1"/>
    <property type="molecule type" value="Genomic_DNA"/>
</dbReference>
<sequence>MNQLVAQHKQNLMVGDAVVSIQGDLYSLNDLHRASGGHPNHQPSNFLKLEGTQELSREISKEINQSYDSMNGVLEVVRGGNNPGTYVCKELVYAYAMWVSAAFNLRVIRAFDAGVSAALPDFSNPAEAARAWAAQYEQRAALEAKVAEDAPKVEFYHDVTGSDNAIDMATVAKVLNRGIGRNRLFAFLRDEGVLDSRNAPYQRFVDAGWFRQVETKWQKANGDWQIGIKTVVFQKGVEGIARLLDKKEAA</sequence>
<accession>A0A8S5V6M5</accession>
<dbReference type="InterPro" id="IPR018004">
    <property type="entry name" value="KilA/APSES_HTH"/>
</dbReference>
<evidence type="ECO:0000259" key="1">
    <source>
        <dbReference type="PROSITE" id="PS51301"/>
    </source>
</evidence>
<proteinExistence type="predicted"/>
<dbReference type="InterPro" id="IPR017880">
    <property type="entry name" value="KilA_N"/>
</dbReference>
<dbReference type="SMART" id="SM01252">
    <property type="entry name" value="KilA-N"/>
    <property type="match status" value="1"/>
</dbReference>
<reference evidence="2" key="1">
    <citation type="journal article" date="2021" name="Proc. Natl. Acad. Sci. U.S.A.">
        <title>A Catalog of Tens of Thousands of Viruses from Human Metagenomes Reveals Hidden Associations with Chronic Diseases.</title>
        <authorList>
            <person name="Tisza M.J."/>
            <person name="Buck C.B."/>
        </authorList>
    </citation>
    <scope>NUCLEOTIDE SEQUENCE</scope>
    <source>
        <strain evidence="2">CtRci5</strain>
    </source>
</reference>